<dbReference type="RefSeq" id="WP_185525256.1">
    <property type="nucleotide sequence ID" value="NZ_JAARWN010000001.1"/>
</dbReference>
<comment type="similarity">
    <text evidence="12">Belongs to the carbohydrate kinase PfkB family. Ribokinase subfamily.</text>
</comment>
<feature type="binding site" evidence="12">
    <location>
        <position position="234"/>
    </location>
    <ligand>
        <name>substrate</name>
    </ligand>
</feature>
<feature type="binding site" evidence="12">
    <location>
        <begin position="39"/>
        <end position="43"/>
    </location>
    <ligand>
        <name>substrate</name>
    </ligand>
</feature>
<keyword evidence="9 12" id="KW-0460">Magnesium</keyword>
<comment type="caution">
    <text evidence="14">The sequence shown here is derived from an EMBL/GenBank/DDBJ whole genome shotgun (WGS) entry which is preliminary data.</text>
</comment>
<evidence type="ECO:0000313" key="14">
    <source>
        <dbReference type="EMBL" id="MBC1934980.1"/>
    </source>
</evidence>
<feature type="binding site" evidence="12">
    <location>
        <begin position="233"/>
        <end position="234"/>
    </location>
    <ligand>
        <name>ATP</name>
        <dbReference type="ChEBI" id="CHEBI:30616"/>
    </ligand>
</feature>
<dbReference type="CDD" id="cd01174">
    <property type="entry name" value="ribokinase"/>
    <property type="match status" value="1"/>
</dbReference>
<gene>
    <name evidence="12" type="primary">rbsK</name>
    <name evidence="14" type="ORF">HCA69_01290</name>
</gene>
<feature type="active site" description="Proton acceptor" evidence="12">
    <location>
        <position position="234"/>
    </location>
</feature>
<keyword evidence="4 12" id="KW-0808">Transferase</keyword>
<evidence type="ECO:0000256" key="2">
    <source>
        <dbReference type="ARBA" id="ARBA00012035"/>
    </source>
</evidence>
<dbReference type="Gene3D" id="3.40.1190.20">
    <property type="match status" value="1"/>
</dbReference>
<evidence type="ECO:0000256" key="3">
    <source>
        <dbReference type="ARBA" id="ARBA00016943"/>
    </source>
</evidence>
<dbReference type="HAMAP" id="MF_01987">
    <property type="entry name" value="Ribokinase"/>
    <property type="match status" value="1"/>
</dbReference>
<evidence type="ECO:0000259" key="13">
    <source>
        <dbReference type="Pfam" id="PF00294"/>
    </source>
</evidence>
<dbReference type="Pfam" id="PF00294">
    <property type="entry name" value="PfkB"/>
    <property type="match status" value="1"/>
</dbReference>
<comment type="catalytic activity">
    <reaction evidence="12">
        <text>D-ribose + ATP = D-ribose 5-phosphate + ADP + H(+)</text>
        <dbReference type="Rhea" id="RHEA:13697"/>
        <dbReference type="ChEBI" id="CHEBI:15378"/>
        <dbReference type="ChEBI" id="CHEBI:30616"/>
        <dbReference type="ChEBI" id="CHEBI:47013"/>
        <dbReference type="ChEBI" id="CHEBI:78346"/>
        <dbReference type="ChEBI" id="CHEBI:456216"/>
        <dbReference type="EC" id="2.7.1.15"/>
    </reaction>
</comment>
<dbReference type="GO" id="GO:0046872">
    <property type="term" value="F:metal ion binding"/>
    <property type="evidence" value="ECO:0007669"/>
    <property type="project" value="UniProtKB-KW"/>
</dbReference>
<dbReference type="InterPro" id="IPR002173">
    <property type="entry name" value="Carboh/pur_kinase_PfkB_CS"/>
</dbReference>
<keyword evidence="7 12" id="KW-0418">Kinase</keyword>
<evidence type="ECO:0000256" key="1">
    <source>
        <dbReference type="ARBA" id="ARBA00005380"/>
    </source>
</evidence>
<evidence type="ECO:0000256" key="11">
    <source>
        <dbReference type="ARBA" id="ARBA00023277"/>
    </source>
</evidence>
<comment type="subcellular location">
    <subcellularLocation>
        <location evidence="12">Cytoplasm</location>
    </subcellularLocation>
</comment>
<protein>
    <recommendedName>
        <fullName evidence="3 12">Ribokinase</fullName>
        <shortName evidence="12">RK</shortName>
        <ecNumber evidence="2 12">2.7.1.15</ecNumber>
    </recommendedName>
</protein>
<name>A0A7X0Y0X2_9LIST</name>
<dbReference type="EC" id="2.7.1.15" evidence="2 12"/>
<evidence type="ECO:0000256" key="8">
    <source>
        <dbReference type="ARBA" id="ARBA00022840"/>
    </source>
</evidence>
<dbReference type="GO" id="GO:0004747">
    <property type="term" value="F:ribokinase activity"/>
    <property type="evidence" value="ECO:0007669"/>
    <property type="project" value="UniProtKB-UniRule"/>
</dbReference>
<evidence type="ECO:0000256" key="6">
    <source>
        <dbReference type="ARBA" id="ARBA00022741"/>
    </source>
</evidence>
<keyword evidence="5 12" id="KW-0479">Metal-binding</keyword>
<comment type="subunit">
    <text evidence="12">Homodimer.</text>
</comment>
<dbReference type="InterPro" id="IPR002139">
    <property type="entry name" value="Ribo/fructo_kinase"/>
</dbReference>
<comment type="similarity">
    <text evidence="1">Belongs to the carbohydrate kinase pfkB family.</text>
</comment>
<keyword evidence="6 12" id="KW-0547">Nucleotide-binding</keyword>
<comment type="cofactor">
    <cofactor evidence="12">
        <name>Mg(2+)</name>
        <dbReference type="ChEBI" id="CHEBI:18420"/>
    </cofactor>
    <text evidence="12">Requires a divalent cation, most likely magnesium in vivo, as an electrophilic catalyst to aid phosphoryl group transfer. It is the chelate of the metal and the nucleotide that is the actual substrate.</text>
</comment>
<evidence type="ECO:0000256" key="7">
    <source>
        <dbReference type="ARBA" id="ARBA00022777"/>
    </source>
</evidence>
<comment type="function">
    <text evidence="12">Catalyzes the phosphorylation of ribose at O-5 in a reaction requiring ATP and magnesium. The resulting D-ribose-5-phosphate can then be used either for sythesis of nucleotides, histidine, and tryptophan, or as a component of the pentose phosphate pathway.</text>
</comment>
<reference evidence="14 15" key="1">
    <citation type="submission" date="2020-03" db="EMBL/GenBank/DDBJ databases">
        <title>Soil Listeria distribution.</title>
        <authorList>
            <person name="Liao J."/>
            <person name="Wiedmann M."/>
        </authorList>
    </citation>
    <scope>NUCLEOTIDE SEQUENCE [LARGE SCALE GENOMIC DNA]</scope>
    <source>
        <strain evidence="14 15">FSL L7-0741</strain>
    </source>
</reference>
<feature type="binding site" evidence="12">
    <location>
        <position position="269"/>
    </location>
    <ligand>
        <name>K(+)</name>
        <dbReference type="ChEBI" id="CHEBI:29103"/>
    </ligand>
</feature>
<dbReference type="InterPro" id="IPR011877">
    <property type="entry name" value="Ribokinase"/>
</dbReference>
<feature type="binding site" evidence="12">
    <location>
        <position position="264"/>
    </location>
    <ligand>
        <name>K(+)</name>
        <dbReference type="ChEBI" id="CHEBI:29103"/>
    </ligand>
</feature>
<feature type="binding site" evidence="12">
    <location>
        <begin position="11"/>
        <end position="13"/>
    </location>
    <ligand>
        <name>substrate</name>
    </ligand>
</feature>
<feature type="domain" description="Carbohydrate kinase PfkB" evidence="13">
    <location>
        <begin position="1"/>
        <end position="275"/>
    </location>
</feature>
<feature type="binding site" evidence="12">
    <location>
        <position position="180"/>
    </location>
    <ligand>
        <name>ATP</name>
        <dbReference type="ChEBI" id="CHEBI:30616"/>
    </ligand>
</feature>
<evidence type="ECO:0000256" key="4">
    <source>
        <dbReference type="ARBA" id="ARBA00022679"/>
    </source>
</evidence>
<keyword evidence="8 12" id="KW-0067">ATP-binding</keyword>
<sequence length="282" mass="29557">MGKIVVIGSINMDIATELSEMPQIGETVKGNAAVISPGGKGANQAVAAAKLGGDVMMVGMIGNDAFGADALANLNSVCIDVTHVRSIDATTGLAMILRERGDNRIIVAPGANHAWPSDLPLTEIISEASIVLLQNEIPFPIIEKVVDIAARYHVPTIFDPAPVDHFPVSFLRKITYLTPNESESKQLPDDMLHGKTEALLVTLGKEGVQLCLPHEKVTIPAVLVDVKDSTGAGDTFNGAFAVAITSGKSLQEAVRFANKAAAISTTKIGAQSGMPILTDIES</sequence>
<feature type="binding site" evidence="12">
    <location>
        <position position="136"/>
    </location>
    <ligand>
        <name>substrate</name>
    </ligand>
</feature>
<comment type="activity regulation">
    <text evidence="12">Activated by a monovalent cation that binds near, but not in, the active site. The most likely occupant of the site in vivo is potassium. Ion binding induces a conformational change that may alter substrate affinity.</text>
</comment>
<evidence type="ECO:0000256" key="10">
    <source>
        <dbReference type="ARBA" id="ARBA00022958"/>
    </source>
</evidence>
<dbReference type="Proteomes" id="UP000535908">
    <property type="component" value="Unassembled WGS sequence"/>
</dbReference>
<evidence type="ECO:0000313" key="15">
    <source>
        <dbReference type="Proteomes" id="UP000535908"/>
    </source>
</evidence>
<dbReference type="AlphaFoldDB" id="A0A7X0Y0X2"/>
<dbReference type="GO" id="GO:0005524">
    <property type="term" value="F:ATP binding"/>
    <property type="evidence" value="ECO:0007669"/>
    <property type="project" value="UniProtKB-UniRule"/>
</dbReference>
<dbReference type="UniPathway" id="UPA00916">
    <property type="reaction ID" value="UER00889"/>
</dbReference>
<feature type="binding site" evidence="12">
    <location>
        <begin position="202"/>
        <end position="207"/>
    </location>
    <ligand>
        <name>ATP</name>
        <dbReference type="ChEBI" id="CHEBI:30616"/>
    </ligand>
</feature>
<feature type="binding site" evidence="12">
    <location>
        <position position="258"/>
    </location>
    <ligand>
        <name>ATP</name>
        <dbReference type="ChEBI" id="CHEBI:30616"/>
    </ligand>
</feature>
<dbReference type="EMBL" id="JAARWN010000001">
    <property type="protein sequence ID" value="MBC1934980.1"/>
    <property type="molecule type" value="Genomic_DNA"/>
</dbReference>
<dbReference type="PRINTS" id="PR00990">
    <property type="entry name" value="RIBOKINASE"/>
</dbReference>
<keyword evidence="11 12" id="KW-0119">Carbohydrate metabolism</keyword>
<feature type="binding site" evidence="12">
    <location>
        <position position="228"/>
    </location>
    <ligand>
        <name>K(+)</name>
        <dbReference type="ChEBI" id="CHEBI:29103"/>
    </ligand>
</feature>
<evidence type="ECO:0000256" key="9">
    <source>
        <dbReference type="ARBA" id="ARBA00022842"/>
    </source>
</evidence>
<proteinExistence type="inferred from homology"/>
<dbReference type="SUPFAM" id="SSF53613">
    <property type="entry name" value="Ribokinase-like"/>
    <property type="match status" value="1"/>
</dbReference>
<keyword evidence="12" id="KW-0963">Cytoplasm</keyword>
<evidence type="ECO:0000256" key="5">
    <source>
        <dbReference type="ARBA" id="ARBA00022723"/>
    </source>
</evidence>
<dbReference type="GO" id="GO:0005737">
    <property type="term" value="C:cytoplasm"/>
    <property type="evidence" value="ECO:0007669"/>
    <property type="project" value="UniProtKB-SubCell"/>
</dbReference>
<organism evidence="14 15">
    <name type="scientific">Listeria grandensis</name>
    <dbReference type="NCBI Taxonomy" id="1494963"/>
    <lineage>
        <taxon>Bacteria</taxon>
        <taxon>Bacillati</taxon>
        <taxon>Bacillota</taxon>
        <taxon>Bacilli</taxon>
        <taxon>Bacillales</taxon>
        <taxon>Listeriaceae</taxon>
        <taxon>Listeria</taxon>
    </lineage>
</organism>
<comment type="caution">
    <text evidence="12">Lacks conserved residue(s) required for the propagation of feature annotation.</text>
</comment>
<evidence type="ECO:0000256" key="12">
    <source>
        <dbReference type="HAMAP-Rule" id="MF_01987"/>
    </source>
</evidence>
<keyword evidence="10 12" id="KW-0630">Potassium</keyword>
<dbReference type="InterPro" id="IPR029056">
    <property type="entry name" value="Ribokinase-like"/>
</dbReference>
<dbReference type="InterPro" id="IPR011611">
    <property type="entry name" value="PfkB_dom"/>
</dbReference>
<accession>A0A7X0Y0X2</accession>
<dbReference type="PANTHER" id="PTHR10584">
    <property type="entry name" value="SUGAR KINASE"/>
    <property type="match status" value="1"/>
</dbReference>
<comment type="pathway">
    <text evidence="12">Carbohydrate metabolism; D-ribose degradation; D-ribose 5-phosphate from beta-D-ribopyranose: step 2/2.</text>
</comment>
<feature type="binding site" evidence="12">
    <location>
        <position position="267"/>
    </location>
    <ligand>
        <name>K(+)</name>
        <dbReference type="ChEBI" id="CHEBI:29103"/>
    </ligand>
</feature>
<feature type="binding site" evidence="12">
    <location>
        <position position="230"/>
    </location>
    <ligand>
        <name>K(+)</name>
        <dbReference type="ChEBI" id="CHEBI:29103"/>
    </ligand>
</feature>
<dbReference type="GO" id="GO:0019303">
    <property type="term" value="P:D-ribose catabolic process"/>
    <property type="evidence" value="ECO:0007669"/>
    <property type="project" value="UniProtKB-UniRule"/>
</dbReference>
<dbReference type="PANTHER" id="PTHR10584:SF166">
    <property type="entry name" value="RIBOKINASE"/>
    <property type="match status" value="1"/>
</dbReference>
<dbReference type="PROSITE" id="PS00584">
    <property type="entry name" value="PFKB_KINASES_2"/>
    <property type="match status" value="1"/>
</dbReference>